<protein>
    <submittedName>
        <fullName evidence="1">Uncharacterized protein</fullName>
    </submittedName>
</protein>
<name>A0A0E9VJE9_ANGAN</name>
<dbReference type="AlphaFoldDB" id="A0A0E9VJE9"/>
<proteinExistence type="predicted"/>
<organism evidence="1">
    <name type="scientific">Anguilla anguilla</name>
    <name type="common">European freshwater eel</name>
    <name type="synonym">Muraena anguilla</name>
    <dbReference type="NCBI Taxonomy" id="7936"/>
    <lineage>
        <taxon>Eukaryota</taxon>
        <taxon>Metazoa</taxon>
        <taxon>Chordata</taxon>
        <taxon>Craniata</taxon>
        <taxon>Vertebrata</taxon>
        <taxon>Euteleostomi</taxon>
        <taxon>Actinopterygii</taxon>
        <taxon>Neopterygii</taxon>
        <taxon>Teleostei</taxon>
        <taxon>Anguilliformes</taxon>
        <taxon>Anguillidae</taxon>
        <taxon>Anguilla</taxon>
    </lineage>
</organism>
<dbReference type="EMBL" id="GBXM01030343">
    <property type="protein sequence ID" value="JAH78234.1"/>
    <property type="molecule type" value="Transcribed_RNA"/>
</dbReference>
<accession>A0A0E9VJE9</accession>
<reference evidence="1" key="2">
    <citation type="journal article" date="2015" name="Fish Shellfish Immunol.">
        <title>Early steps in the European eel (Anguilla anguilla)-Vibrio vulnificus interaction in the gills: Role of the RtxA13 toxin.</title>
        <authorList>
            <person name="Callol A."/>
            <person name="Pajuelo D."/>
            <person name="Ebbesson L."/>
            <person name="Teles M."/>
            <person name="MacKenzie S."/>
            <person name="Amaro C."/>
        </authorList>
    </citation>
    <scope>NUCLEOTIDE SEQUENCE</scope>
</reference>
<reference evidence="1" key="1">
    <citation type="submission" date="2014-11" db="EMBL/GenBank/DDBJ databases">
        <authorList>
            <person name="Amaro Gonzalez C."/>
        </authorList>
    </citation>
    <scope>NUCLEOTIDE SEQUENCE</scope>
</reference>
<sequence length="27" mass="3035">MSCECVAQFGSVYQLCMTLFNISVWSS</sequence>
<evidence type="ECO:0000313" key="1">
    <source>
        <dbReference type="EMBL" id="JAH78234.1"/>
    </source>
</evidence>